<dbReference type="Proteomes" id="UP001239111">
    <property type="component" value="Chromosome 2"/>
</dbReference>
<dbReference type="EMBL" id="CM056742">
    <property type="protein sequence ID" value="KAJ8677387.1"/>
    <property type="molecule type" value="Genomic_DNA"/>
</dbReference>
<accession>A0ACC2P1Y5</accession>
<reference evidence="1" key="1">
    <citation type="submission" date="2023-04" db="EMBL/GenBank/DDBJ databases">
        <title>A chromosome-level genome assembly of the parasitoid wasp Eretmocerus hayati.</title>
        <authorList>
            <person name="Zhong Y."/>
            <person name="Liu S."/>
            <person name="Liu Y."/>
        </authorList>
    </citation>
    <scope>NUCLEOTIDE SEQUENCE</scope>
    <source>
        <strain evidence="1">ZJU_SS_LIU_2023</strain>
    </source>
</reference>
<protein>
    <submittedName>
        <fullName evidence="1">Uncharacterized protein</fullName>
    </submittedName>
</protein>
<organism evidence="1 2">
    <name type="scientific">Eretmocerus hayati</name>
    <dbReference type="NCBI Taxonomy" id="131215"/>
    <lineage>
        <taxon>Eukaryota</taxon>
        <taxon>Metazoa</taxon>
        <taxon>Ecdysozoa</taxon>
        <taxon>Arthropoda</taxon>
        <taxon>Hexapoda</taxon>
        <taxon>Insecta</taxon>
        <taxon>Pterygota</taxon>
        <taxon>Neoptera</taxon>
        <taxon>Endopterygota</taxon>
        <taxon>Hymenoptera</taxon>
        <taxon>Apocrita</taxon>
        <taxon>Proctotrupomorpha</taxon>
        <taxon>Chalcidoidea</taxon>
        <taxon>Aphelinidae</taxon>
        <taxon>Aphelininae</taxon>
        <taxon>Eretmocerus</taxon>
    </lineage>
</organism>
<evidence type="ECO:0000313" key="2">
    <source>
        <dbReference type="Proteomes" id="UP001239111"/>
    </source>
</evidence>
<gene>
    <name evidence="1" type="ORF">QAD02_013174</name>
</gene>
<sequence length="441" mass="49398">MDRACCSTIEGTFDDEGEGCTTIEFIIKNFQRGLVHEKKLPLSGELRATAQNALRALKPISYQHKLANDLLGSDSDDDCPLVASTEVYSKVRREAKDKDLQIEHLAKDPMTAMIMMKLENPSIRDISTYPSSVGFSSQLQIDFWNLVLMYLHGQVLIDATGGGPNIFEIVKGLTCSDIFFYNIVTSIGDGKVHSLCQSLSSAHDGRTIYLWIRNWIMSGTGIPREAVLDGSVALVNGVCDAWIKKDFYVRSLSFALKIRTLEEITRSKTVLLIIAQSQTCTPTSKCSAEIKWLDGKIATFTVEQPNGDTCPENVVQYNYIDEDFDNSCLPTEIFVENVLNQSVKLCCNIRAPGLNPYYLPKIVDNLIPLFNQFPAWSNVMNQFHKYASDDPTSARIEAYNKIMKRDYGLKAPIAVHRFLEAYCVNVNGATKLGLRELKKRT</sequence>
<keyword evidence="2" id="KW-1185">Reference proteome</keyword>
<proteinExistence type="predicted"/>
<comment type="caution">
    <text evidence="1">The sequence shown here is derived from an EMBL/GenBank/DDBJ whole genome shotgun (WGS) entry which is preliminary data.</text>
</comment>
<name>A0ACC2P1Y5_9HYME</name>
<evidence type="ECO:0000313" key="1">
    <source>
        <dbReference type="EMBL" id="KAJ8677387.1"/>
    </source>
</evidence>